<dbReference type="GO" id="GO:0020037">
    <property type="term" value="F:heme binding"/>
    <property type="evidence" value="ECO:0007669"/>
    <property type="project" value="UniProtKB-UniRule"/>
</dbReference>
<keyword evidence="2" id="KW-0349">Heme</keyword>
<comment type="similarity">
    <text evidence="6">Belongs to the peroxidase family.</text>
</comment>
<sequence>MASRLFASLAIARSALAYTWPSPHLDRLEAMRWDQLGYNSFDTALFVTPCDRYIHPDEKGYTGVRSNAGDWVRTAYHDMAPHNKEDGSGGMDGSIRFWEEQARPENPGTHFNNSVGFVAGAIDRHFSLADGLALLLIMAVENCGGPEIDFRGGRIDATEPNNAGVPEPDQDLDSHEAAFARQGFTPEEMIGLVACGHTMGSVQHADFPDQVAESPNGTDYDAGVSFDSSLVAFDNTVATEYIDGTTQNPLVVGLNDTKNSDARIFSLDGNQTMSSFAKDPALFASTCATLLARMIDTVPAGVTLTEVIRPLPVKPSELKLTYLTNGTISLSGEVRLFDVTENEARTVQIAWTDSSCTGDDCAVHRATMPHTTSMSSSAQAGRYTNLWYGNTAGLAELDAAKGFGAFWFEIDEGNGAGPTKKDQDGAGFALPTDKFMLAEGTCGPTVAVAVHGSLNATRVFIAGDAFTADNQAQASSPNEFDLSPSSDADEHGFVLWTVELGGLPGYSYGILAEIDGSTIELPQNERSDFC</sequence>
<dbReference type="InterPro" id="IPR010255">
    <property type="entry name" value="Haem_peroxidase_sf"/>
</dbReference>
<accession>A0A550CFI2</accession>
<evidence type="ECO:0000313" key="9">
    <source>
        <dbReference type="EMBL" id="TRM63534.1"/>
    </source>
</evidence>
<proteinExistence type="inferred from homology"/>
<name>A0A550CFI2_9AGAR</name>
<dbReference type="InterPro" id="IPR044831">
    <property type="entry name" value="Ccp1-like"/>
</dbReference>
<keyword evidence="1 7" id="KW-0575">Peroxidase</keyword>
<keyword evidence="3" id="KW-0479">Metal-binding</keyword>
<keyword evidence="4 7" id="KW-0560">Oxidoreductase</keyword>
<dbReference type="Gene3D" id="1.10.420.10">
    <property type="entry name" value="Peroxidase, domain 2"/>
    <property type="match status" value="1"/>
</dbReference>
<dbReference type="Gene3D" id="1.10.520.10">
    <property type="match status" value="1"/>
</dbReference>
<feature type="signal peptide" evidence="7">
    <location>
        <begin position="1"/>
        <end position="17"/>
    </location>
</feature>
<comment type="caution">
    <text evidence="9">The sequence shown here is derived from an EMBL/GenBank/DDBJ whole genome shotgun (WGS) entry which is preliminary data.</text>
</comment>
<evidence type="ECO:0000256" key="4">
    <source>
        <dbReference type="ARBA" id="ARBA00023002"/>
    </source>
</evidence>
<dbReference type="SUPFAM" id="SSF48113">
    <property type="entry name" value="Heme-dependent peroxidases"/>
    <property type="match status" value="1"/>
</dbReference>
<dbReference type="GO" id="GO:0046872">
    <property type="term" value="F:metal ion binding"/>
    <property type="evidence" value="ECO:0007669"/>
    <property type="project" value="UniProtKB-UniRule"/>
</dbReference>
<dbReference type="AlphaFoldDB" id="A0A550CFI2"/>
<dbReference type="GO" id="GO:0042744">
    <property type="term" value="P:hydrogen peroxide catabolic process"/>
    <property type="evidence" value="ECO:0007669"/>
    <property type="project" value="TreeGrafter"/>
</dbReference>
<evidence type="ECO:0000256" key="1">
    <source>
        <dbReference type="ARBA" id="ARBA00022559"/>
    </source>
</evidence>
<dbReference type="PANTHER" id="PTHR31356">
    <property type="entry name" value="THYLAKOID LUMENAL 29 KDA PROTEIN, CHLOROPLASTIC-RELATED"/>
    <property type="match status" value="1"/>
</dbReference>
<keyword evidence="7" id="KW-0732">Signal</keyword>
<dbReference type="GO" id="GO:0000302">
    <property type="term" value="P:response to reactive oxygen species"/>
    <property type="evidence" value="ECO:0007669"/>
    <property type="project" value="TreeGrafter"/>
</dbReference>
<dbReference type="STRING" id="97359.A0A550CFI2"/>
<dbReference type="Proteomes" id="UP000320762">
    <property type="component" value="Unassembled WGS sequence"/>
</dbReference>
<evidence type="ECO:0000256" key="3">
    <source>
        <dbReference type="ARBA" id="ARBA00022723"/>
    </source>
</evidence>
<feature type="domain" description="Plant heme peroxidase family profile" evidence="8">
    <location>
        <begin position="46"/>
        <end position="335"/>
    </location>
</feature>
<reference evidence="9 10" key="1">
    <citation type="journal article" date="2019" name="New Phytol.">
        <title>Comparative genomics reveals unique wood-decay strategies and fruiting body development in the Schizophyllaceae.</title>
        <authorList>
            <person name="Almasi E."/>
            <person name="Sahu N."/>
            <person name="Krizsan K."/>
            <person name="Balint B."/>
            <person name="Kovacs G.M."/>
            <person name="Kiss B."/>
            <person name="Cseklye J."/>
            <person name="Drula E."/>
            <person name="Henrissat B."/>
            <person name="Nagy I."/>
            <person name="Chovatia M."/>
            <person name="Adam C."/>
            <person name="LaButti K."/>
            <person name="Lipzen A."/>
            <person name="Riley R."/>
            <person name="Grigoriev I.V."/>
            <person name="Nagy L.G."/>
        </authorList>
    </citation>
    <scope>NUCLEOTIDE SEQUENCE [LARGE SCALE GENOMIC DNA]</scope>
    <source>
        <strain evidence="9 10">NL-1724</strain>
    </source>
</reference>
<protein>
    <recommendedName>
        <fullName evidence="7">Peroxidase</fullName>
        <ecNumber evidence="7">1.11.1.-</ecNumber>
    </recommendedName>
</protein>
<evidence type="ECO:0000313" key="10">
    <source>
        <dbReference type="Proteomes" id="UP000320762"/>
    </source>
</evidence>
<evidence type="ECO:0000256" key="5">
    <source>
        <dbReference type="ARBA" id="ARBA00023004"/>
    </source>
</evidence>
<evidence type="ECO:0000259" key="8">
    <source>
        <dbReference type="PROSITE" id="PS50873"/>
    </source>
</evidence>
<dbReference type="PROSITE" id="PS50873">
    <property type="entry name" value="PEROXIDASE_4"/>
    <property type="match status" value="1"/>
</dbReference>
<evidence type="ECO:0000256" key="2">
    <source>
        <dbReference type="ARBA" id="ARBA00022617"/>
    </source>
</evidence>
<dbReference type="EMBL" id="VDMD01000009">
    <property type="protein sequence ID" value="TRM63534.1"/>
    <property type="molecule type" value="Genomic_DNA"/>
</dbReference>
<dbReference type="Pfam" id="PF00141">
    <property type="entry name" value="peroxidase"/>
    <property type="match status" value="1"/>
</dbReference>
<feature type="chain" id="PRO_5022251162" description="Peroxidase" evidence="7">
    <location>
        <begin position="18"/>
        <end position="530"/>
    </location>
</feature>
<gene>
    <name evidence="9" type="ORF">BD626DRAFT_431336</name>
</gene>
<organism evidence="9 10">
    <name type="scientific">Schizophyllum amplum</name>
    <dbReference type="NCBI Taxonomy" id="97359"/>
    <lineage>
        <taxon>Eukaryota</taxon>
        <taxon>Fungi</taxon>
        <taxon>Dikarya</taxon>
        <taxon>Basidiomycota</taxon>
        <taxon>Agaricomycotina</taxon>
        <taxon>Agaricomycetes</taxon>
        <taxon>Agaricomycetidae</taxon>
        <taxon>Agaricales</taxon>
        <taxon>Schizophyllaceae</taxon>
        <taxon>Schizophyllum</taxon>
    </lineage>
</organism>
<dbReference type="GO" id="GO:0004601">
    <property type="term" value="F:peroxidase activity"/>
    <property type="evidence" value="ECO:0007669"/>
    <property type="project" value="UniProtKB-KW"/>
</dbReference>
<dbReference type="InterPro" id="IPR002016">
    <property type="entry name" value="Haem_peroxidase"/>
</dbReference>
<evidence type="ECO:0000256" key="6">
    <source>
        <dbReference type="RuleBase" id="RU004241"/>
    </source>
</evidence>
<keyword evidence="10" id="KW-1185">Reference proteome</keyword>
<dbReference type="PANTHER" id="PTHR31356:SF53">
    <property type="entry name" value="HEME PEROXIDASE"/>
    <property type="match status" value="1"/>
</dbReference>
<dbReference type="GO" id="GO:0034599">
    <property type="term" value="P:cellular response to oxidative stress"/>
    <property type="evidence" value="ECO:0007669"/>
    <property type="project" value="InterPro"/>
</dbReference>
<dbReference type="EC" id="1.11.1.-" evidence="7"/>
<dbReference type="OrthoDB" id="2144714at2759"/>
<keyword evidence="5" id="KW-0408">Iron</keyword>
<evidence type="ECO:0000256" key="7">
    <source>
        <dbReference type="RuleBase" id="RU363051"/>
    </source>
</evidence>